<comment type="caution">
    <text evidence="2">The sequence shown here is derived from an EMBL/GenBank/DDBJ whole genome shotgun (WGS) entry which is preliminary data.</text>
</comment>
<name>A0A841JXC3_9BACT</name>
<evidence type="ECO:0000256" key="1">
    <source>
        <dbReference type="SAM" id="MobiDB-lite"/>
    </source>
</evidence>
<dbReference type="RefSeq" id="WP_082125884.1">
    <property type="nucleotide sequence ID" value="NZ_JACHEK010000006.1"/>
</dbReference>
<accession>A0A841JXC3</accession>
<evidence type="ECO:0000313" key="2">
    <source>
        <dbReference type="EMBL" id="MBB6145087.1"/>
    </source>
</evidence>
<dbReference type="EMBL" id="JACHEK010000006">
    <property type="protein sequence ID" value="MBB6145087.1"/>
    <property type="molecule type" value="Genomic_DNA"/>
</dbReference>
<feature type="compositionally biased region" description="Pro residues" evidence="1">
    <location>
        <begin position="31"/>
        <end position="43"/>
    </location>
</feature>
<protein>
    <recommendedName>
        <fullName evidence="4">Gluconate 2-dehydrogenase subunit 3 family protein</fullName>
    </recommendedName>
</protein>
<evidence type="ECO:0008006" key="4">
    <source>
        <dbReference type="Google" id="ProtNLM"/>
    </source>
</evidence>
<feature type="region of interest" description="Disordered" evidence="1">
    <location>
        <begin position="23"/>
        <end position="43"/>
    </location>
</feature>
<dbReference type="OrthoDB" id="116360at2"/>
<dbReference type="Pfam" id="PF13618">
    <property type="entry name" value="Gluconate_2-dh3"/>
    <property type="match status" value="1"/>
</dbReference>
<dbReference type="InterPro" id="IPR027056">
    <property type="entry name" value="Gluconate_2DH_su3"/>
</dbReference>
<evidence type="ECO:0000313" key="3">
    <source>
        <dbReference type="Proteomes" id="UP000538666"/>
    </source>
</evidence>
<keyword evidence="3" id="KW-1185">Reference proteome</keyword>
<dbReference type="AlphaFoldDB" id="A0A841JXC3"/>
<reference evidence="2 3" key="1">
    <citation type="submission" date="2020-08" db="EMBL/GenBank/DDBJ databases">
        <title>Genomic Encyclopedia of Type Strains, Phase IV (KMG-IV): sequencing the most valuable type-strain genomes for metagenomic binning, comparative biology and taxonomic classification.</title>
        <authorList>
            <person name="Goeker M."/>
        </authorList>
    </citation>
    <scope>NUCLEOTIDE SEQUENCE [LARGE SCALE GENOMIC DNA]</scope>
    <source>
        <strain evidence="2 3">DSM 103733</strain>
    </source>
</reference>
<organism evidence="2 3">
    <name type="scientific">Silvibacterium bohemicum</name>
    <dbReference type="NCBI Taxonomy" id="1577686"/>
    <lineage>
        <taxon>Bacteria</taxon>
        <taxon>Pseudomonadati</taxon>
        <taxon>Acidobacteriota</taxon>
        <taxon>Terriglobia</taxon>
        <taxon>Terriglobales</taxon>
        <taxon>Acidobacteriaceae</taxon>
        <taxon>Silvibacterium</taxon>
    </lineage>
</organism>
<gene>
    <name evidence="2" type="ORF">HNQ77_003045</name>
</gene>
<sequence length="241" mass="26271">MRRRDFVKAMVAASVSARTMLGQQTATPVAPSAPPAAPPAAPTAPGPVPWMRGLTEVKPLPITPLVPDAVAQTNANFFGDKQLATLRRLCEVLMPPYKSYPGAADAGAPEFLDFLIGVSPEDRQQMYQSGLDRLEAEARQHFGTAFSATNAAQADQLLRPWLRTWMTDHPPSDSYAHFINIAHSDIRTATENSQGWSEAAAAAGERDTNEGLYWFPIDPDLRRELPAPVRRAISKTGSRHS</sequence>
<dbReference type="Proteomes" id="UP000538666">
    <property type="component" value="Unassembled WGS sequence"/>
</dbReference>
<proteinExistence type="predicted"/>